<dbReference type="EMBL" id="QZKU01000017">
    <property type="protein sequence ID" value="RJP25870.1"/>
    <property type="molecule type" value="Genomic_DNA"/>
</dbReference>
<reference evidence="7 8" key="1">
    <citation type="journal article" date="2017" name="ISME J.">
        <title>Energy and carbon metabolisms in a deep terrestrial subsurface fluid microbial community.</title>
        <authorList>
            <person name="Momper L."/>
            <person name="Jungbluth S.P."/>
            <person name="Lee M.D."/>
            <person name="Amend J.P."/>
        </authorList>
    </citation>
    <scope>NUCLEOTIDE SEQUENCE [LARGE SCALE GENOMIC DNA]</scope>
    <source>
        <strain evidence="7">SURF_5</strain>
    </source>
</reference>
<dbReference type="FunFam" id="3.40.50.300:FF:000134">
    <property type="entry name" value="Iron-enterobactin ABC transporter ATP-binding protein"/>
    <property type="match status" value="1"/>
</dbReference>
<dbReference type="GO" id="GO:0005524">
    <property type="term" value="F:ATP binding"/>
    <property type="evidence" value="ECO:0007669"/>
    <property type="project" value="UniProtKB-KW"/>
</dbReference>
<dbReference type="SMART" id="SM00382">
    <property type="entry name" value="AAA"/>
    <property type="match status" value="1"/>
</dbReference>
<dbReference type="InterPro" id="IPR027417">
    <property type="entry name" value="P-loop_NTPase"/>
</dbReference>
<dbReference type="Gene3D" id="3.40.50.300">
    <property type="entry name" value="P-loop containing nucleotide triphosphate hydrolases"/>
    <property type="match status" value="1"/>
</dbReference>
<keyword evidence="4" id="KW-1278">Translocase</keyword>
<evidence type="ECO:0000313" key="8">
    <source>
        <dbReference type="Proteomes" id="UP000265882"/>
    </source>
</evidence>
<comment type="caution">
    <text evidence="7">The sequence shown here is derived from an EMBL/GenBank/DDBJ whole genome shotgun (WGS) entry which is preliminary data.</text>
</comment>
<evidence type="ECO:0000313" key="7">
    <source>
        <dbReference type="EMBL" id="RJP25870.1"/>
    </source>
</evidence>
<gene>
    <name evidence="7" type="ORF">C4520_01585</name>
</gene>
<evidence type="ECO:0000256" key="4">
    <source>
        <dbReference type="ARBA" id="ARBA00022967"/>
    </source>
</evidence>
<evidence type="ECO:0000259" key="6">
    <source>
        <dbReference type="PROSITE" id="PS50893"/>
    </source>
</evidence>
<evidence type="ECO:0000256" key="5">
    <source>
        <dbReference type="ARBA" id="ARBA00037066"/>
    </source>
</evidence>
<feature type="domain" description="ABC transporter" evidence="6">
    <location>
        <begin position="16"/>
        <end position="251"/>
    </location>
</feature>
<keyword evidence="2" id="KW-0547">Nucleotide-binding</keyword>
<name>A0A3A4P8Z2_ABYX5</name>
<proteinExistence type="predicted"/>
<dbReference type="PANTHER" id="PTHR42794:SF1">
    <property type="entry name" value="HEMIN IMPORT ATP-BINDING PROTEIN HMUV"/>
    <property type="match status" value="1"/>
</dbReference>
<dbReference type="PROSITE" id="PS50893">
    <property type="entry name" value="ABC_TRANSPORTER_2"/>
    <property type="match status" value="1"/>
</dbReference>
<protein>
    <submittedName>
        <fullName evidence="7">ABC transporter ATP-binding protein</fullName>
    </submittedName>
</protein>
<dbReference type="GO" id="GO:0016887">
    <property type="term" value="F:ATP hydrolysis activity"/>
    <property type="evidence" value="ECO:0007669"/>
    <property type="project" value="InterPro"/>
</dbReference>
<dbReference type="InterPro" id="IPR003593">
    <property type="entry name" value="AAA+_ATPase"/>
</dbReference>
<dbReference type="CDD" id="cd03214">
    <property type="entry name" value="ABC_Iron-Siderophores_B12_Hemin"/>
    <property type="match status" value="1"/>
</dbReference>
<evidence type="ECO:0000256" key="3">
    <source>
        <dbReference type="ARBA" id="ARBA00022840"/>
    </source>
</evidence>
<keyword evidence="3 7" id="KW-0067">ATP-binding</keyword>
<comment type="function">
    <text evidence="5">Part of the ABC transporter complex HmuTUV involved in hemin import. Responsible for energy coupling to the transport system.</text>
</comment>
<dbReference type="Proteomes" id="UP000265882">
    <property type="component" value="Unassembled WGS sequence"/>
</dbReference>
<keyword evidence="1" id="KW-0813">Transport</keyword>
<dbReference type="InterPro" id="IPR003439">
    <property type="entry name" value="ABC_transporter-like_ATP-bd"/>
</dbReference>
<evidence type="ECO:0000256" key="1">
    <source>
        <dbReference type="ARBA" id="ARBA00022448"/>
    </source>
</evidence>
<sequence>MPSARLNSRRSIMPVIETKDVVFGYEAKPLFDHLNMSIESGQFVGLVGPNGSGKTTFLNLLTRVLKPLSGQIRIDGADIHSLSARELARKVAVVPQESIIIFPFTVREVVLMGRAPHLRSVLEKDEDFAIVDAAMEMIGIAHLGDRPITQLSGGERQSVIIARALAQMPAILLLDEPTAFLDIKHQVDIYDILTRLNRERKMTIVAVSHDLNLASHYCERILVFKQGRLKFDGRPESAITPEIVREVYEADVVVRADERTGRPYVLPIHPDGYTRRGSGS</sequence>
<dbReference type="AlphaFoldDB" id="A0A3A4P8Z2"/>
<accession>A0A3A4P8Z2</accession>
<organism evidence="7 8">
    <name type="scientific">Abyssobacteria bacterium (strain SURF_5)</name>
    <dbReference type="NCBI Taxonomy" id="2093360"/>
    <lineage>
        <taxon>Bacteria</taxon>
        <taxon>Pseudomonadati</taxon>
        <taxon>Candidatus Hydrogenedentota</taxon>
        <taxon>Candidatus Abyssobacteria</taxon>
    </lineage>
</organism>
<evidence type="ECO:0000256" key="2">
    <source>
        <dbReference type="ARBA" id="ARBA00022741"/>
    </source>
</evidence>
<dbReference type="SUPFAM" id="SSF52540">
    <property type="entry name" value="P-loop containing nucleoside triphosphate hydrolases"/>
    <property type="match status" value="1"/>
</dbReference>
<dbReference type="Pfam" id="PF00005">
    <property type="entry name" value="ABC_tran"/>
    <property type="match status" value="1"/>
</dbReference>
<dbReference type="PANTHER" id="PTHR42794">
    <property type="entry name" value="HEMIN IMPORT ATP-BINDING PROTEIN HMUV"/>
    <property type="match status" value="1"/>
</dbReference>